<dbReference type="PROSITE" id="PS51787">
    <property type="entry name" value="LON_N"/>
    <property type="match status" value="1"/>
</dbReference>
<keyword evidence="3" id="KW-1185">Reference proteome</keyword>
<dbReference type="InterPro" id="IPR015947">
    <property type="entry name" value="PUA-like_sf"/>
</dbReference>
<organism evidence="2 3">
    <name type="scientific">Pigmentiphaga litoralis</name>
    <dbReference type="NCBI Taxonomy" id="516702"/>
    <lineage>
        <taxon>Bacteria</taxon>
        <taxon>Pseudomonadati</taxon>
        <taxon>Pseudomonadota</taxon>
        <taxon>Betaproteobacteria</taxon>
        <taxon>Burkholderiales</taxon>
        <taxon>Alcaligenaceae</taxon>
        <taxon>Pigmentiphaga</taxon>
    </lineage>
</organism>
<dbReference type="RefSeq" id="WP_179588401.1">
    <property type="nucleotide sequence ID" value="NZ_JACBYR010000001.1"/>
</dbReference>
<dbReference type="SUPFAM" id="SSF88697">
    <property type="entry name" value="PUA domain-like"/>
    <property type="match status" value="1"/>
</dbReference>
<dbReference type="InterPro" id="IPR003111">
    <property type="entry name" value="Lon_prtase_N"/>
</dbReference>
<dbReference type="EMBL" id="JACBYR010000001">
    <property type="protein sequence ID" value="NYE84745.1"/>
    <property type="molecule type" value="Genomic_DNA"/>
</dbReference>
<evidence type="ECO:0000259" key="1">
    <source>
        <dbReference type="PROSITE" id="PS51787"/>
    </source>
</evidence>
<reference evidence="2 3" key="1">
    <citation type="submission" date="2020-07" db="EMBL/GenBank/DDBJ databases">
        <title>Genomic Encyclopedia of Type Strains, Phase IV (KMG-V): Genome sequencing to study the core and pangenomes of soil and plant-associated prokaryotes.</title>
        <authorList>
            <person name="Whitman W."/>
        </authorList>
    </citation>
    <scope>NUCLEOTIDE SEQUENCE [LARGE SCALE GENOMIC DNA]</scope>
    <source>
        <strain evidence="2 3">SAS40</strain>
    </source>
</reference>
<dbReference type="Pfam" id="PF02190">
    <property type="entry name" value="LON_substr_bdg"/>
    <property type="match status" value="1"/>
</dbReference>
<dbReference type="SMART" id="SM00464">
    <property type="entry name" value="LON"/>
    <property type="match status" value="1"/>
</dbReference>
<dbReference type="PANTHER" id="PTHR46732">
    <property type="entry name" value="ATP-DEPENDENT PROTEASE LA (LON) DOMAIN PROTEIN"/>
    <property type="match status" value="1"/>
</dbReference>
<feature type="domain" description="Lon N-terminal" evidence="1">
    <location>
        <begin position="1"/>
        <end position="201"/>
    </location>
</feature>
<gene>
    <name evidence="2" type="ORF">FHW18_004016</name>
</gene>
<dbReference type="Proteomes" id="UP000542125">
    <property type="component" value="Unassembled WGS sequence"/>
</dbReference>
<dbReference type="Gene3D" id="2.30.130.40">
    <property type="entry name" value="LON domain-like"/>
    <property type="match status" value="1"/>
</dbReference>
<sequence>MHIPLFPLGNPLFPDGVMHLQIFEVRYLDMIKKSIANETPFGVVPLLSGREVRTPESGEVLASAGTLARIDEWAAPMAGLMQLRCSGTQRFRLTSTEQGKFGLWMGEAELIEAEEIITTLPGSLMPTVNALGKLIADMQHRGVPVSQMPIGTPYRLDEAGWVANRWCELLPLPVPESQAMLLEPDPLVRLQQVQDFMNERGLLS</sequence>
<name>A0A7Y9IXN1_9BURK</name>
<dbReference type="InterPro" id="IPR046336">
    <property type="entry name" value="Lon_prtase_N_sf"/>
</dbReference>
<dbReference type="AlphaFoldDB" id="A0A7Y9IXN1"/>
<proteinExistence type="predicted"/>
<dbReference type="PANTHER" id="PTHR46732:SF8">
    <property type="entry name" value="ATP-DEPENDENT PROTEASE LA (LON) DOMAIN PROTEIN"/>
    <property type="match status" value="1"/>
</dbReference>
<accession>A0A7Y9IXN1</accession>
<dbReference type="Gene3D" id="1.10.4060.10">
    <property type="entry name" value="BPP1347 like domain"/>
    <property type="match status" value="1"/>
</dbReference>
<evidence type="ECO:0000313" key="2">
    <source>
        <dbReference type="EMBL" id="NYE84745.1"/>
    </source>
</evidence>
<evidence type="ECO:0000313" key="3">
    <source>
        <dbReference type="Proteomes" id="UP000542125"/>
    </source>
</evidence>
<comment type="caution">
    <text evidence="2">The sequence shown here is derived from an EMBL/GenBank/DDBJ whole genome shotgun (WGS) entry which is preliminary data.</text>
</comment>
<protein>
    <recommendedName>
        <fullName evidence="1">Lon N-terminal domain-containing protein</fullName>
    </recommendedName>
</protein>